<evidence type="ECO:0000256" key="1">
    <source>
        <dbReference type="SAM" id="SignalP"/>
    </source>
</evidence>
<evidence type="ECO:0000313" key="2">
    <source>
        <dbReference type="EMBL" id="QHI37917.1"/>
    </source>
</evidence>
<dbReference type="KEGG" id="kan:IMCC3317_33000"/>
<dbReference type="Proteomes" id="UP000464657">
    <property type="component" value="Chromosome"/>
</dbReference>
<name>A0A7L4ZN63_9FLAO</name>
<feature type="signal peptide" evidence="1">
    <location>
        <begin position="1"/>
        <end position="19"/>
    </location>
</feature>
<reference evidence="2 3" key="1">
    <citation type="journal article" date="2013" name="Int. J. Syst. Evol. Microbiol.">
        <title>Kordia antarctica sp. nov., isolated from Antarctic seawater.</title>
        <authorList>
            <person name="Baek K."/>
            <person name="Choi A."/>
            <person name="Kang I."/>
            <person name="Lee K."/>
            <person name="Cho J.C."/>
        </authorList>
    </citation>
    <scope>NUCLEOTIDE SEQUENCE [LARGE SCALE GENOMIC DNA]</scope>
    <source>
        <strain evidence="2 3">IMCC3317</strain>
    </source>
</reference>
<keyword evidence="3" id="KW-1185">Reference proteome</keyword>
<dbReference type="Pfam" id="PF22252">
    <property type="entry name" value="PNGase_F-II_N"/>
    <property type="match status" value="1"/>
</dbReference>
<dbReference type="OrthoDB" id="1440774at2"/>
<accession>A0A7L4ZN63</accession>
<dbReference type="EMBL" id="CP019288">
    <property type="protein sequence ID" value="QHI37917.1"/>
    <property type="molecule type" value="Genomic_DNA"/>
</dbReference>
<evidence type="ECO:0000313" key="3">
    <source>
        <dbReference type="Proteomes" id="UP000464657"/>
    </source>
</evidence>
<protein>
    <recommendedName>
        <fullName evidence="4">GLPGLI family protein</fullName>
    </recommendedName>
</protein>
<dbReference type="AlphaFoldDB" id="A0A7L4ZN63"/>
<keyword evidence="1" id="KW-0732">Signal</keyword>
<organism evidence="2 3">
    <name type="scientific">Kordia antarctica</name>
    <dbReference type="NCBI Taxonomy" id="1218801"/>
    <lineage>
        <taxon>Bacteria</taxon>
        <taxon>Pseudomonadati</taxon>
        <taxon>Bacteroidota</taxon>
        <taxon>Flavobacteriia</taxon>
        <taxon>Flavobacteriales</taxon>
        <taxon>Flavobacteriaceae</taxon>
        <taxon>Kordia</taxon>
    </lineage>
</organism>
<feature type="chain" id="PRO_5029917838" description="GLPGLI family protein" evidence="1">
    <location>
        <begin position="20"/>
        <end position="266"/>
    </location>
</feature>
<sequence length="266" mass="31420">MKRYFLLFLLIPLFNYVQAQSSQTGIIYFDHIDNHYSESYNAYLVFNQSKSYFVTAKDSLGLSKGVKVAKYNGEEEFVEVADFDEISKTRKNGLEVFLDKLQDTMYFTNAFTLASKTIYGKEKRPNLTWKFTTDTKMIGKFNCKKATTLFRGRKYICWYTEEIPLSYGPWKLQGLPGIILEAKSDDNFFIIKFKKIKYPEEKVTVPTNQNKLLPKKEKFISMKEYMLKQKNEIKRVDNHLKITAKRYGVRVNPYNERDNFLEIFNQ</sequence>
<dbReference type="NCBIfam" id="TIGR01200">
    <property type="entry name" value="GLPGLI"/>
    <property type="match status" value="1"/>
</dbReference>
<gene>
    <name evidence="2" type="ORF">IMCC3317_33000</name>
</gene>
<proteinExistence type="predicted"/>
<dbReference type="RefSeq" id="WP_160130499.1">
    <property type="nucleotide sequence ID" value="NZ_CP019288.1"/>
</dbReference>
<dbReference type="InterPro" id="IPR005901">
    <property type="entry name" value="GLPGLI"/>
</dbReference>
<evidence type="ECO:0008006" key="4">
    <source>
        <dbReference type="Google" id="ProtNLM"/>
    </source>
</evidence>